<accession>T1GDQ7</accession>
<dbReference type="PROSITE" id="PS50157">
    <property type="entry name" value="ZINC_FINGER_C2H2_2"/>
    <property type="match status" value="2"/>
</dbReference>
<evidence type="ECO:0000259" key="3">
    <source>
        <dbReference type="PROSITE" id="PS50157"/>
    </source>
</evidence>
<keyword evidence="1" id="KW-0862">Zinc</keyword>
<sequence>MNRISRDFTHNYSENRGSTYRQPKSEFKPNSRYYNQSYELRYPCQVCGKSYLRKPLLKRHELYECIGIPPKFTCEYCPSRYRRNEDLKRHLYKVHNIITQKNISLKHSL</sequence>
<dbReference type="AlphaFoldDB" id="T1GDQ7"/>
<keyword evidence="5" id="KW-1185">Reference proteome</keyword>
<dbReference type="SUPFAM" id="SSF57667">
    <property type="entry name" value="beta-beta-alpha zinc fingers"/>
    <property type="match status" value="1"/>
</dbReference>
<proteinExistence type="predicted"/>
<dbReference type="InterPro" id="IPR013087">
    <property type="entry name" value="Znf_C2H2_type"/>
</dbReference>
<keyword evidence="1" id="KW-0479">Metal-binding</keyword>
<feature type="domain" description="C2H2-type" evidence="3">
    <location>
        <begin position="72"/>
        <end position="95"/>
    </location>
</feature>
<reference evidence="5" key="1">
    <citation type="submission" date="2013-02" db="EMBL/GenBank/DDBJ databases">
        <authorList>
            <person name="Hughes D."/>
        </authorList>
    </citation>
    <scope>NUCLEOTIDE SEQUENCE</scope>
    <source>
        <strain>Durham</strain>
        <strain evidence="5">NC isolate 2 -- Noor lab</strain>
    </source>
</reference>
<dbReference type="Pfam" id="PF00096">
    <property type="entry name" value="zf-C2H2"/>
    <property type="match status" value="2"/>
</dbReference>
<evidence type="ECO:0000313" key="5">
    <source>
        <dbReference type="Proteomes" id="UP000015102"/>
    </source>
</evidence>
<dbReference type="Gene3D" id="3.30.160.60">
    <property type="entry name" value="Classic Zinc Finger"/>
    <property type="match status" value="1"/>
</dbReference>
<evidence type="ECO:0000256" key="1">
    <source>
        <dbReference type="PROSITE-ProRule" id="PRU00042"/>
    </source>
</evidence>
<feature type="domain" description="C2H2-type" evidence="3">
    <location>
        <begin position="42"/>
        <end position="70"/>
    </location>
</feature>
<dbReference type="EnsemblMetazoa" id="MESCA001450-RA">
    <property type="protein sequence ID" value="MESCA001450-PA"/>
    <property type="gene ID" value="MESCA001450"/>
</dbReference>
<dbReference type="Proteomes" id="UP000015102">
    <property type="component" value="Unassembled WGS sequence"/>
</dbReference>
<name>T1GDQ7_MEGSC</name>
<evidence type="ECO:0000256" key="2">
    <source>
        <dbReference type="SAM" id="MobiDB-lite"/>
    </source>
</evidence>
<feature type="region of interest" description="Disordered" evidence="2">
    <location>
        <begin position="1"/>
        <end position="28"/>
    </location>
</feature>
<dbReference type="SMART" id="SM00355">
    <property type="entry name" value="ZnF_C2H2"/>
    <property type="match status" value="2"/>
</dbReference>
<dbReference type="InterPro" id="IPR036236">
    <property type="entry name" value="Znf_C2H2_sf"/>
</dbReference>
<reference evidence="4" key="2">
    <citation type="submission" date="2015-06" db="UniProtKB">
        <authorList>
            <consortium name="EnsemblMetazoa"/>
        </authorList>
    </citation>
    <scope>IDENTIFICATION</scope>
</reference>
<dbReference type="GO" id="GO:0008270">
    <property type="term" value="F:zinc ion binding"/>
    <property type="evidence" value="ECO:0007669"/>
    <property type="project" value="UniProtKB-KW"/>
</dbReference>
<feature type="compositionally biased region" description="Polar residues" evidence="2">
    <location>
        <begin position="10"/>
        <end position="22"/>
    </location>
</feature>
<organism evidence="4 5">
    <name type="scientific">Megaselia scalaris</name>
    <name type="common">Humpbacked fly</name>
    <name type="synonym">Phora scalaris</name>
    <dbReference type="NCBI Taxonomy" id="36166"/>
    <lineage>
        <taxon>Eukaryota</taxon>
        <taxon>Metazoa</taxon>
        <taxon>Ecdysozoa</taxon>
        <taxon>Arthropoda</taxon>
        <taxon>Hexapoda</taxon>
        <taxon>Insecta</taxon>
        <taxon>Pterygota</taxon>
        <taxon>Neoptera</taxon>
        <taxon>Endopterygota</taxon>
        <taxon>Diptera</taxon>
        <taxon>Brachycera</taxon>
        <taxon>Muscomorpha</taxon>
        <taxon>Platypezoidea</taxon>
        <taxon>Phoridae</taxon>
        <taxon>Megaseliini</taxon>
        <taxon>Megaselia</taxon>
    </lineage>
</organism>
<keyword evidence="1" id="KW-0863">Zinc-finger</keyword>
<dbReference type="EMBL" id="CAQQ02045164">
    <property type="status" value="NOT_ANNOTATED_CDS"/>
    <property type="molecule type" value="Genomic_DNA"/>
</dbReference>
<evidence type="ECO:0000313" key="4">
    <source>
        <dbReference type="EnsemblMetazoa" id="MESCA001450-PA"/>
    </source>
</evidence>
<dbReference type="HOGENOM" id="CLU_002678_42_23_1"/>
<protein>
    <recommendedName>
        <fullName evidence="3">C2H2-type domain-containing protein</fullName>
    </recommendedName>
</protein>
<dbReference type="PROSITE" id="PS00028">
    <property type="entry name" value="ZINC_FINGER_C2H2_1"/>
    <property type="match status" value="1"/>
</dbReference>